<dbReference type="InterPro" id="IPR036237">
    <property type="entry name" value="Xyl_isomerase-like_sf"/>
</dbReference>
<dbReference type="Proteomes" id="UP001269375">
    <property type="component" value="Unassembled WGS sequence"/>
</dbReference>
<feature type="domain" description="Xylose isomerase-like TIM barrel" evidence="1">
    <location>
        <begin position="18"/>
        <end position="245"/>
    </location>
</feature>
<dbReference type="Gene3D" id="3.20.20.150">
    <property type="entry name" value="Divalent-metal-dependent TIM barrel enzymes"/>
    <property type="match status" value="1"/>
</dbReference>
<evidence type="ECO:0000313" key="3">
    <source>
        <dbReference type="Proteomes" id="UP001269375"/>
    </source>
</evidence>
<sequence length="272" mass="30208">MHTIATVSLGGDLMDKLDVIAQAGFGGVEIYEPDIHHSRASAFDVGQKIRALNLKVTALQPMKDVEATGNLKRQLERLEVRLAMMGALNTSLLLACSNSSPNAHDDREQACTDLLAMAEFAHQRGFRIGFEALSWGRYINSYRQALDLVETVDHPGLGLVLDSFHILARREPLDALATIDAKRIFAVQLADAPWFEEESYLHWSRYHRCLPYAGDLAIDDFLAALKQTGYNGPLSLELFHAAKSAENSHVRASDCKRTLDRVEAKLHPVETT</sequence>
<dbReference type="SUPFAM" id="SSF51658">
    <property type="entry name" value="Xylose isomerase-like"/>
    <property type="match status" value="1"/>
</dbReference>
<dbReference type="PANTHER" id="PTHR12110:SF21">
    <property type="entry name" value="XYLOSE ISOMERASE-LIKE TIM BARREL DOMAIN-CONTAINING PROTEIN"/>
    <property type="match status" value="1"/>
</dbReference>
<dbReference type="InterPro" id="IPR013022">
    <property type="entry name" value="Xyl_isomerase-like_TIM-brl"/>
</dbReference>
<gene>
    <name evidence="2" type="ORF">QC825_09500</name>
</gene>
<organism evidence="2 3">
    <name type="scientific">Larsenimonas suaedae</name>
    <dbReference type="NCBI Taxonomy" id="1851019"/>
    <lineage>
        <taxon>Bacteria</taxon>
        <taxon>Pseudomonadati</taxon>
        <taxon>Pseudomonadota</taxon>
        <taxon>Gammaproteobacteria</taxon>
        <taxon>Oceanospirillales</taxon>
        <taxon>Halomonadaceae</taxon>
        <taxon>Larsenimonas</taxon>
    </lineage>
</organism>
<evidence type="ECO:0000313" key="2">
    <source>
        <dbReference type="EMBL" id="MDR5896307.1"/>
    </source>
</evidence>
<dbReference type="RefSeq" id="WP_251594865.1">
    <property type="nucleotide sequence ID" value="NZ_JAMLJI010000004.1"/>
</dbReference>
<protein>
    <submittedName>
        <fullName evidence="2">Sugar phosphate isomerase/epimerase</fullName>
    </submittedName>
</protein>
<dbReference type="InterPro" id="IPR050312">
    <property type="entry name" value="IolE/XylAMocC-like"/>
</dbReference>
<reference evidence="2 3" key="1">
    <citation type="submission" date="2023-04" db="EMBL/GenBank/DDBJ databases">
        <title>A long-awaited taxogenomic arrangement of the family Halomonadaceae.</title>
        <authorList>
            <person name="De La Haba R."/>
            <person name="Chuvochina M."/>
            <person name="Wittouck S."/>
            <person name="Arahal D.R."/>
            <person name="Sanchez-Porro C."/>
            <person name="Hugenholtz P."/>
            <person name="Ventosa A."/>
        </authorList>
    </citation>
    <scope>NUCLEOTIDE SEQUENCE [LARGE SCALE GENOMIC DNA]</scope>
    <source>
        <strain evidence="2 3">DSM 22428</strain>
    </source>
</reference>
<dbReference type="EMBL" id="JARWAO010000004">
    <property type="protein sequence ID" value="MDR5896307.1"/>
    <property type="molecule type" value="Genomic_DNA"/>
</dbReference>
<evidence type="ECO:0000259" key="1">
    <source>
        <dbReference type="Pfam" id="PF01261"/>
    </source>
</evidence>
<accession>A0ABU1GXY3</accession>
<dbReference type="Pfam" id="PF01261">
    <property type="entry name" value="AP_endonuc_2"/>
    <property type="match status" value="1"/>
</dbReference>
<dbReference type="GO" id="GO:0016853">
    <property type="term" value="F:isomerase activity"/>
    <property type="evidence" value="ECO:0007669"/>
    <property type="project" value="UniProtKB-KW"/>
</dbReference>
<proteinExistence type="predicted"/>
<keyword evidence="2" id="KW-0413">Isomerase</keyword>
<dbReference type="PANTHER" id="PTHR12110">
    <property type="entry name" value="HYDROXYPYRUVATE ISOMERASE"/>
    <property type="match status" value="1"/>
</dbReference>
<keyword evidence="3" id="KW-1185">Reference proteome</keyword>
<name>A0ABU1GXY3_9GAMM</name>
<comment type="caution">
    <text evidence="2">The sequence shown here is derived from an EMBL/GenBank/DDBJ whole genome shotgun (WGS) entry which is preliminary data.</text>
</comment>